<keyword evidence="4" id="KW-0862">Zinc</keyword>
<dbReference type="EMBL" id="JQCL01000057">
    <property type="protein sequence ID" value="KRO10932.1"/>
    <property type="molecule type" value="Genomic_DNA"/>
</dbReference>
<dbReference type="NCBIfam" id="TIGR01766">
    <property type="entry name" value="IS200/IS605 family accessory protein TnpB-like domain"/>
    <property type="match status" value="1"/>
</dbReference>
<comment type="caution">
    <text evidence="10">The sequence shown here is derived from an EMBL/GenBank/DDBJ whole genome shotgun (WGS) entry which is preliminary data.</text>
</comment>
<dbReference type="PATRIC" id="fig|942150.3.peg.2737"/>
<keyword evidence="3" id="KW-0479">Metal-binding</keyword>
<feature type="domain" description="Transposase putative helix-turn-helix" evidence="9">
    <location>
        <begin position="16"/>
        <end position="56"/>
    </location>
</feature>
<dbReference type="InterPro" id="IPR001959">
    <property type="entry name" value="Transposase"/>
</dbReference>
<evidence type="ECO:0000259" key="9">
    <source>
        <dbReference type="Pfam" id="PF12323"/>
    </source>
</evidence>
<feature type="domain" description="Probable transposase IS891/IS1136/IS1341" evidence="7">
    <location>
        <begin position="191"/>
        <end position="301"/>
    </location>
</feature>
<evidence type="ECO:0000256" key="2">
    <source>
        <dbReference type="ARBA" id="ARBA00022578"/>
    </source>
</evidence>
<evidence type="ECO:0000313" key="10">
    <source>
        <dbReference type="EMBL" id="KRO10932.1"/>
    </source>
</evidence>
<comment type="similarity">
    <text evidence="1">In the C-terminal section; belongs to the transposase 35 family.</text>
</comment>
<keyword evidence="6" id="KW-0233">DNA recombination</keyword>
<accession>A0A0R2MAW1</accession>
<evidence type="ECO:0000256" key="4">
    <source>
        <dbReference type="ARBA" id="ARBA00022833"/>
    </source>
</evidence>
<evidence type="ECO:0000256" key="1">
    <source>
        <dbReference type="ARBA" id="ARBA00008761"/>
    </source>
</evidence>
<dbReference type="Proteomes" id="UP000051783">
    <property type="component" value="Unassembled WGS sequence"/>
</dbReference>
<dbReference type="Pfam" id="PF07282">
    <property type="entry name" value="Cas12f1-like_TNB"/>
    <property type="match status" value="1"/>
</dbReference>
<dbReference type="GO" id="GO:0032196">
    <property type="term" value="P:transposition"/>
    <property type="evidence" value="ECO:0007669"/>
    <property type="project" value="UniProtKB-KW"/>
</dbReference>
<sequence length="397" mass="46138">MRSEKTTLIWVVKMLMIRTQKVMLYPNRHMAKALDRLCDYRRYCWNEGLATWNDMYDLYTIDSSSPRPSFYSVRNELVANKADWQYELSARTLQLAIADLGNAWQNFFDKTQPYWGKPVFKSKKSARQGFKTDRAKIVAGKLHLDKPHGVKNWYDIRISRHVDLSGVLKVVSIYRENGKYWASFPFEVNLDDKPQTGDSSAVDVNVGHLDYTAGVINTLPKRLRKLYQRIKFYQKQLAHKRVVNGNKATKGSRYVAMRNKLQRDYRKVANIQHDIMQKFTTDLVNDYDKIVIEDLSVKAMQMSHVASKGLQRSMFGYFRQTLSYKCEWYGKELILADCQYPSTQRCSKCGHIKSGNDKITLQGNTTHRTKHSEYVCYNCGAVLDRDENAVANLLDLI</sequence>
<keyword evidence="5" id="KW-0238">DNA-binding</keyword>
<dbReference type="GO" id="GO:0003677">
    <property type="term" value="F:DNA binding"/>
    <property type="evidence" value="ECO:0007669"/>
    <property type="project" value="UniProtKB-KW"/>
</dbReference>
<organism evidence="10 11">
    <name type="scientific">Lactiplantibacillus xiangfangensis</name>
    <dbReference type="NCBI Taxonomy" id="942150"/>
    <lineage>
        <taxon>Bacteria</taxon>
        <taxon>Bacillati</taxon>
        <taxon>Bacillota</taxon>
        <taxon>Bacilli</taxon>
        <taxon>Lactobacillales</taxon>
        <taxon>Lactobacillaceae</taxon>
        <taxon>Lactiplantibacillus</taxon>
    </lineage>
</organism>
<evidence type="ECO:0000259" key="7">
    <source>
        <dbReference type="Pfam" id="PF01385"/>
    </source>
</evidence>
<feature type="domain" description="Cas12f1-like TNB" evidence="8">
    <location>
        <begin position="315"/>
        <end position="393"/>
    </location>
</feature>
<evidence type="ECO:0000256" key="6">
    <source>
        <dbReference type="ARBA" id="ARBA00023172"/>
    </source>
</evidence>
<dbReference type="STRING" id="942150.IV64_GL002626"/>
<evidence type="ECO:0000256" key="5">
    <source>
        <dbReference type="ARBA" id="ARBA00023125"/>
    </source>
</evidence>
<reference evidence="10 11" key="1">
    <citation type="journal article" date="2015" name="Genome Announc.">
        <title>Expanding the biotechnology potential of lactobacilli through comparative genomics of 213 strains and associated genera.</title>
        <authorList>
            <person name="Sun Z."/>
            <person name="Harris H.M."/>
            <person name="McCann A."/>
            <person name="Guo C."/>
            <person name="Argimon S."/>
            <person name="Zhang W."/>
            <person name="Yang X."/>
            <person name="Jeffery I.B."/>
            <person name="Cooney J.C."/>
            <person name="Kagawa T.F."/>
            <person name="Liu W."/>
            <person name="Song Y."/>
            <person name="Salvetti E."/>
            <person name="Wrobel A."/>
            <person name="Rasinkangas P."/>
            <person name="Parkhill J."/>
            <person name="Rea M.C."/>
            <person name="O'Sullivan O."/>
            <person name="Ritari J."/>
            <person name="Douillard F.P."/>
            <person name="Paul Ross R."/>
            <person name="Yang R."/>
            <person name="Briner A.E."/>
            <person name="Felis G.E."/>
            <person name="de Vos W.M."/>
            <person name="Barrangou R."/>
            <person name="Klaenhammer T.R."/>
            <person name="Caufield P.W."/>
            <person name="Cui Y."/>
            <person name="Zhang H."/>
            <person name="O'Toole P.W."/>
        </authorList>
    </citation>
    <scope>NUCLEOTIDE SEQUENCE [LARGE SCALE GENOMIC DNA]</scope>
    <source>
        <strain evidence="10 11">LMG 26013</strain>
    </source>
</reference>
<proteinExistence type="inferred from homology"/>
<evidence type="ECO:0000256" key="3">
    <source>
        <dbReference type="ARBA" id="ARBA00022723"/>
    </source>
</evidence>
<dbReference type="Pfam" id="PF12323">
    <property type="entry name" value="HTH_OrfB_IS605"/>
    <property type="match status" value="1"/>
</dbReference>
<dbReference type="GO" id="GO:0006310">
    <property type="term" value="P:DNA recombination"/>
    <property type="evidence" value="ECO:0007669"/>
    <property type="project" value="UniProtKB-KW"/>
</dbReference>
<evidence type="ECO:0000259" key="8">
    <source>
        <dbReference type="Pfam" id="PF07282"/>
    </source>
</evidence>
<dbReference type="NCBIfam" id="NF040570">
    <property type="entry name" value="guided_TnpB"/>
    <property type="match status" value="1"/>
</dbReference>
<dbReference type="AlphaFoldDB" id="A0A0R2MAW1"/>
<keyword evidence="11" id="KW-1185">Reference proteome</keyword>
<name>A0A0R2MAW1_9LACO</name>
<dbReference type="Pfam" id="PF01385">
    <property type="entry name" value="OrfB_IS605"/>
    <property type="match status" value="1"/>
</dbReference>
<protein>
    <submittedName>
        <fullName evidence="10">Transposase</fullName>
    </submittedName>
</protein>
<gene>
    <name evidence="10" type="ORF">IV64_GL002626</name>
</gene>
<evidence type="ECO:0000313" key="11">
    <source>
        <dbReference type="Proteomes" id="UP000051783"/>
    </source>
</evidence>
<dbReference type="InterPro" id="IPR021027">
    <property type="entry name" value="Transposase_put_HTH"/>
</dbReference>
<dbReference type="GO" id="GO:0046872">
    <property type="term" value="F:metal ion binding"/>
    <property type="evidence" value="ECO:0007669"/>
    <property type="project" value="UniProtKB-KW"/>
</dbReference>
<keyword evidence="2" id="KW-0815">Transposition</keyword>
<dbReference type="InterPro" id="IPR010095">
    <property type="entry name" value="Cas12f1-like_TNB"/>
</dbReference>